<dbReference type="Proteomes" id="UP000194236">
    <property type="component" value="Unassembled WGS sequence"/>
</dbReference>
<comment type="caution">
    <text evidence="1">The sequence shown here is derived from an EMBL/GenBank/DDBJ whole genome shotgun (WGS) entry which is preliminary data.</text>
</comment>
<accession>A0A1Y3BI19</accession>
<dbReference type="OrthoDB" id="10640876at2759"/>
<keyword evidence="2" id="KW-1185">Reference proteome</keyword>
<reference evidence="1 2" key="1">
    <citation type="submission" date="2017-03" db="EMBL/GenBank/DDBJ databases">
        <title>Genome Survey of Euroglyphus maynei.</title>
        <authorList>
            <person name="Arlian L.G."/>
            <person name="Morgan M.S."/>
            <person name="Rider S.D."/>
        </authorList>
    </citation>
    <scope>NUCLEOTIDE SEQUENCE [LARGE SCALE GENOMIC DNA]</scope>
    <source>
        <strain evidence="1">Arlian Lab</strain>
        <tissue evidence="1">Whole body</tissue>
    </source>
</reference>
<sequence>MASQSNVNNVDQEIRKRFYELLRQVISMDFDSSILSMMNQEKLDEYLQRISQLKIDSDRLWETIRSNDFPLSLQQIYTSIVQFRSQPHQPSSGRSLMADYTVTLWDCEQPIPLIIEEERNTSTVNENQTKVNDDNGKIILQKQTETSLSNSTYYSTNSEIDNQDDDDNEENFAVSICSTPNFHQHVETPNNESETISECELSSFYNSFHTFSTITNDDDDDESNTSEIVAKNDTFTGDNNSVVIISNAEEENKQTLSADNQSIDENNQQEKILESDSAILNNCTPSLMNDNNITGKLLVRMIFQMKFSSFSPIRFQ</sequence>
<dbReference type="AlphaFoldDB" id="A0A1Y3BI19"/>
<protein>
    <submittedName>
        <fullName evidence="1">Uncharacterized protein</fullName>
    </submittedName>
</protein>
<organism evidence="1 2">
    <name type="scientific">Euroglyphus maynei</name>
    <name type="common">Mayne's house dust mite</name>
    <dbReference type="NCBI Taxonomy" id="6958"/>
    <lineage>
        <taxon>Eukaryota</taxon>
        <taxon>Metazoa</taxon>
        <taxon>Ecdysozoa</taxon>
        <taxon>Arthropoda</taxon>
        <taxon>Chelicerata</taxon>
        <taxon>Arachnida</taxon>
        <taxon>Acari</taxon>
        <taxon>Acariformes</taxon>
        <taxon>Sarcoptiformes</taxon>
        <taxon>Astigmata</taxon>
        <taxon>Psoroptidia</taxon>
        <taxon>Analgoidea</taxon>
        <taxon>Pyroglyphidae</taxon>
        <taxon>Pyroglyphinae</taxon>
        <taxon>Euroglyphus</taxon>
    </lineage>
</organism>
<gene>
    <name evidence="1" type="ORF">BLA29_005004</name>
</gene>
<proteinExistence type="predicted"/>
<evidence type="ECO:0000313" key="1">
    <source>
        <dbReference type="EMBL" id="OTF80590.1"/>
    </source>
</evidence>
<dbReference type="EMBL" id="MUJZ01017503">
    <property type="protein sequence ID" value="OTF80590.1"/>
    <property type="molecule type" value="Genomic_DNA"/>
</dbReference>
<evidence type="ECO:0000313" key="2">
    <source>
        <dbReference type="Proteomes" id="UP000194236"/>
    </source>
</evidence>
<name>A0A1Y3BI19_EURMA</name>